<sequence length="138" mass="16510">MIEMDKEKERNDDWDRDFFDDMFGDFEDDFKRMNERLMRFFNGIRKNPDQNIEGPFVYGFTFRQSAGGKPYFQEFGNVPEMMHNRVRDQLEQDVREPLTDINEDANNVYVTYELPGISRENIDLKVDDEMVTLNVKEG</sequence>
<dbReference type="PROSITE" id="PS01031">
    <property type="entry name" value="SHSP"/>
    <property type="match status" value="1"/>
</dbReference>
<protein>
    <submittedName>
        <fullName evidence="2">Heat shock protein (Hsp20) related protein</fullName>
    </submittedName>
</protein>
<reference evidence="2" key="1">
    <citation type="submission" date="2013-08" db="EMBL/GenBank/DDBJ databases">
        <authorList>
            <person name="Mendez C."/>
            <person name="Richter M."/>
            <person name="Ferrer M."/>
            <person name="Sanchez J."/>
        </authorList>
    </citation>
    <scope>NUCLEOTIDE SEQUENCE</scope>
</reference>
<dbReference type="InterPro" id="IPR002068">
    <property type="entry name" value="A-crystallin/Hsp20_dom"/>
</dbReference>
<dbReference type="EMBL" id="AUZY01000490">
    <property type="protein sequence ID" value="EQD78558.1"/>
    <property type="molecule type" value="Genomic_DNA"/>
</dbReference>
<organism evidence="2">
    <name type="scientific">mine drainage metagenome</name>
    <dbReference type="NCBI Taxonomy" id="410659"/>
    <lineage>
        <taxon>unclassified sequences</taxon>
        <taxon>metagenomes</taxon>
        <taxon>ecological metagenomes</taxon>
    </lineage>
</organism>
<evidence type="ECO:0000259" key="1">
    <source>
        <dbReference type="PROSITE" id="PS01031"/>
    </source>
</evidence>
<keyword evidence="2" id="KW-0346">Stress response</keyword>
<comment type="caution">
    <text evidence="2">The sequence shown here is derived from an EMBL/GenBank/DDBJ whole genome shotgun (WGS) entry which is preliminary data.</text>
</comment>
<dbReference type="CDD" id="cd06464">
    <property type="entry name" value="ACD_sHsps-like"/>
    <property type="match status" value="1"/>
</dbReference>
<proteinExistence type="predicted"/>
<feature type="non-terminal residue" evidence="2">
    <location>
        <position position="138"/>
    </location>
</feature>
<dbReference type="Gene3D" id="2.60.40.790">
    <property type="match status" value="1"/>
</dbReference>
<dbReference type="SUPFAM" id="SSF49764">
    <property type="entry name" value="HSP20-like chaperones"/>
    <property type="match status" value="1"/>
</dbReference>
<accession>T1CBA6</accession>
<dbReference type="InterPro" id="IPR008978">
    <property type="entry name" value="HSP20-like_chaperone"/>
</dbReference>
<name>T1CBA6_9ZZZZ</name>
<gene>
    <name evidence="2" type="ORF">B1B_00655</name>
</gene>
<reference evidence="2" key="2">
    <citation type="journal article" date="2014" name="ISME J.">
        <title>Microbial stratification in low pH oxic and suboxic macroscopic growths along an acid mine drainage.</title>
        <authorList>
            <person name="Mendez-Garcia C."/>
            <person name="Mesa V."/>
            <person name="Sprenger R.R."/>
            <person name="Richter M."/>
            <person name="Diez M.S."/>
            <person name="Solano J."/>
            <person name="Bargiela R."/>
            <person name="Golyshina O.V."/>
            <person name="Manteca A."/>
            <person name="Ramos J.L."/>
            <person name="Gallego J.R."/>
            <person name="Llorente I."/>
            <person name="Martins Dos Santos V.A."/>
            <person name="Jensen O.N."/>
            <person name="Pelaez A.I."/>
            <person name="Sanchez J."/>
            <person name="Ferrer M."/>
        </authorList>
    </citation>
    <scope>NUCLEOTIDE SEQUENCE</scope>
</reference>
<dbReference type="AlphaFoldDB" id="T1CBA6"/>
<evidence type="ECO:0000313" key="2">
    <source>
        <dbReference type="EMBL" id="EQD78558.1"/>
    </source>
</evidence>
<feature type="domain" description="SHSP" evidence="1">
    <location>
        <begin position="89"/>
        <end position="138"/>
    </location>
</feature>